<gene>
    <name evidence="2" type="ORF">NBR_LOCUS15480</name>
</gene>
<organism evidence="4">
    <name type="scientific">Nippostrongylus brasiliensis</name>
    <name type="common">Rat hookworm</name>
    <dbReference type="NCBI Taxonomy" id="27835"/>
    <lineage>
        <taxon>Eukaryota</taxon>
        <taxon>Metazoa</taxon>
        <taxon>Ecdysozoa</taxon>
        <taxon>Nematoda</taxon>
        <taxon>Chromadorea</taxon>
        <taxon>Rhabditida</taxon>
        <taxon>Rhabditina</taxon>
        <taxon>Rhabditomorpha</taxon>
        <taxon>Strongyloidea</taxon>
        <taxon>Heligmosomidae</taxon>
        <taxon>Nippostrongylus</taxon>
    </lineage>
</organism>
<proteinExistence type="predicted"/>
<evidence type="ECO:0000256" key="1">
    <source>
        <dbReference type="SAM" id="MobiDB-lite"/>
    </source>
</evidence>
<feature type="region of interest" description="Disordered" evidence="1">
    <location>
        <begin position="1"/>
        <end position="22"/>
    </location>
</feature>
<dbReference type="AlphaFoldDB" id="A0A0N4YFE9"/>
<name>A0A0N4YFE9_NIPBR</name>
<keyword evidence="3" id="KW-1185">Reference proteome</keyword>
<sequence length="81" mass="8977">MNSASHLDKAPPIASLESPPLGFDSNCQVKDGSVRLMGWFRSTGATTQTWIFGWNSAEFGLKKGVVEEFGRGGRYNHRLYL</sequence>
<dbReference type="Proteomes" id="UP000271162">
    <property type="component" value="Unassembled WGS sequence"/>
</dbReference>
<dbReference type="EMBL" id="UYSL01021756">
    <property type="protein sequence ID" value="VDL79074.1"/>
    <property type="molecule type" value="Genomic_DNA"/>
</dbReference>
<evidence type="ECO:0000313" key="3">
    <source>
        <dbReference type="Proteomes" id="UP000271162"/>
    </source>
</evidence>
<accession>A0A0N4YFE9</accession>
<protein>
    <submittedName>
        <fullName evidence="2 4">Uncharacterized protein</fullName>
    </submittedName>
</protein>
<reference evidence="4" key="1">
    <citation type="submission" date="2017-02" db="UniProtKB">
        <authorList>
            <consortium name="WormBaseParasite"/>
        </authorList>
    </citation>
    <scope>IDENTIFICATION</scope>
</reference>
<evidence type="ECO:0000313" key="2">
    <source>
        <dbReference type="EMBL" id="VDL79074.1"/>
    </source>
</evidence>
<dbReference type="WBParaSite" id="NBR_0001547901-mRNA-1">
    <property type="protein sequence ID" value="NBR_0001547901-mRNA-1"/>
    <property type="gene ID" value="NBR_0001547901"/>
</dbReference>
<reference evidence="2 3" key="2">
    <citation type="submission" date="2018-11" db="EMBL/GenBank/DDBJ databases">
        <authorList>
            <consortium name="Pathogen Informatics"/>
        </authorList>
    </citation>
    <scope>NUCLEOTIDE SEQUENCE [LARGE SCALE GENOMIC DNA]</scope>
</reference>
<evidence type="ECO:0000313" key="4">
    <source>
        <dbReference type="WBParaSite" id="NBR_0001547901-mRNA-1"/>
    </source>
</evidence>